<sequence length="273" mass="29055">MAHVLRHSRAKGTAKVVLIGIANHDGDGGAWPSVATLARYANVDPRGVQRAISSLVDLGEVVVHRQDGGTRKTRDDRRPNRYTITVPRRDEGGGTGAGNGATPVSPRDPDGVTSVTPRGDTCDAHGVAEASPEPSLNHPEPSKDTPPRPAAVAVDAAAEAFDAFWAAYPRKTDKAKARKAFAKAVTRADAWGTIVRAARRMAEDPNLPPAQYIPHPTTWLNGERWEDAPYPPRDGGPKRSTTDDRVAAGMELAQRLAEREQTGHGLRAIGGGA</sequence>
<comment type="caution">
    <text evidence="2">The sequence shown here is derived from an EMBL/GenBank/DDBJ whole genome shotgun (WGS) entry which is preliminary data.</text>
</comment>
<dbReference type="EMBL" id="BAABIM010000002">
    <property type="protein sequence ID" value="GAA4680185.1"/>
    <property type="molecule type" value="Genomic_DNA"/>
</dbReference>
<feature type="compositionally biased region" description="Basic and acidic residues" evidence="1">
    <location>
        <begin position="235"/>
        <end position="246"/>
    </location>
</feature>
<evidence type="ECO:0008006" key="4">
    <source>
        <dbReference type="Google" id="ProtNLM"/>
    </source>
</evidence>
<feature type="region of interest" description="Disordered" evidence="1">
    <location>
        <begin position="223"/>
        <end position="247"/>
    </location>
</feature>
<protein>
    <recommendedName>
        <fullName evidence="4">Helix-turn-helix domain-containing protein</fullName>
    </recommendedName>
</protein>
<dbReference type="Proteomes" id="UP001500621">
    <property type="component" value="Unassembled WGS sequence"/>
</dbReference>
<evidence type="ECO:0000313" key="2">
    <source>
        <dbReference type="EMBL" id="GAA4680185.1"/>
    </source>
</evidence>
<dbReference type="Pfam" id="PF13730">
    <property type="entry name" value="HTH_36"/>
    <property type="match status" value="1"/>
</dbReference>
<dbReference type="RefSeq" id="WP_345264664.1">
    <property type="nucleotide sequence ID" value="NZ_BAABIM010000002.1"/>
</dbReference>
<keyword evidence="3" id="KW-1185">Reference proteome</keyword>
<feature type="compositionally biased region" description="Basic and acidic residues" evidence="1">
    <location>
        <begin position="66"/>
        <end position="79"/>
    </location>
</feature>
<evidence type="ECO:0000313" key="3">
    <source>
        <dbReference type="Proteomes" id="UP001500621"/>
    </source>
</evidence>
<evidence type="ECO:0000256" key="1">
    <source>
        <dbReference type="SAM" id="MobiDB-lite"/>
    </source>
</evidence>
<organism evidence="2 3">
    <name type="scientific">Nocardioides nanhaiensis</name>
    <dbReference type="NCBI Taxonomy" id="1476871"/>
    <lineage>
        <taxon>Bacteria</taxon>
        <taxon>Bacillati</taxon>
        <taxon>Actinomycetota</taxon>
        <taxon>Actinomycetes</taxon>
        <taxon>Propionibacteriales</taxon>
        <taxon>Nocardioidaceae</taxon>
        <taxon>Nocardioides</taxon>
    </lineage>
</organism>
<dbReference type="Gene3D" id="1.10.10.10">
    <property type="entry name" value="Winged helix-like DNA-binding domain superfamily/Winged helix DNA-binding domain"/>
    <property type="match status" value="1"/>
</dbReference>
<reference evidence="3" key="1">
    <citation type="journal article" date="2019" name="Int. J. Syst. Evol. Microbiol.">
        <title>The Global Catalogue of Microorganisms (GCM) 10K type strain sequencing project: providing services to taxonomists for standard genome sequencing and annotation.</title>
        <authorList>
            <consortium name="The Broad Institute Genomics Platform"/>
            <consortium name="The Broad Institute Genome Sequencing Center for Infectious Disease"/>
            <person name="Wu L."/>
            <person name="Ma J."/>
        </authorList>
    </citation>
    <scope>NUCLEOTIDE SEQUENCE [LARGE SCALE GENOMIC DNA]</scope>
    <source>
        <strain evidence="3">JCM 18127</strain>
    </source>
</reference>
<accession>A0ABP8W4L8</accession>
<name>A0ABP8W4L8_9ACTN</name>
<dbReference type="InterPro" id="IPR036388">
    <property type="entry name" value="WH-like_DNA-bd_sf"/>
</dbReference>
<feature type="region of interest" description="Disordered" evidence="1">
    <location>
        <begin position="66"/>
        <end position="151"/>
    </location>
</feature>
<proteinExistence type="predicted"/>
<gene>
    <name evidence="2" type="ORF">GCM10023226_16720</name>
</gene>